<dbReference type="EMBL" id="JAACJM010000561">
    <property type="protein sequence ID" value="KAF5311271.1"/>
    <property type="molecule type" value="Genomic_DNA"/>
</dbReference>
<reference evidence="4 5" key="1">
    <citation type="journal article" date="2020" name="ISME J.">
        <title>Uncovering the hidden diversity of litter-decomposition mechanisms in mushroom-forming fungi.</title>
        <authorList>
            <person name="Floudas D."/>
            <person name="Bentzer J."/>
            <person name="Ahren D."/>
            <person name="Johansson T."/>
            <person name="Persson P."/>
            <person name="Tunlid A."/>
        </authorList>
    </citation>
    <scope>NUCLEOTIDE SEQUENCE [LARGE SCALE GENOMIC DNA]</scope>
    <source>
        <strain evidence="4 5">CBS 291.85</strain>
    </source>
</reference>
<dbReference type="InterPro" id="IPR001680">
    <property type="entry name" value="WD40_rpt"/>
</dbReference>
<dbReference type="PROSITE" id="PS50082">
    <property type="entry name" value="WD_REPEATS_2"/>
    <property type="match status" value="2"/>
</dbReference>
<dbReference type="Proteomes" id="UP000559256">
    <property type="component" value="Unassembled WGS sequence"/>
</dbReference>
<sequence length="354" mass="38224">MRALHLAQNWIDKHDKPSIDIWKDTINFCRSFTSSEMCKSTPHLYVSALSTWDPQSHVSKHWQPRFPNIPKVSAAHSSAILMHIATKSPVHCVAISPNGGQIVSGGMMGLSVCGMQQVESSSRSSQGTQVGLGLLHFSPKGDQIVSGGEDSSVGVWDAASGEQLKKLTGHSGWVQSVAFSPKGDQIVSGGSNSSVCVWDAASGEQLKELTGHSGWVRKWRAAQGAHRALRKWRAAQEAHRALRLGSVCCIFTKGGSDCVWGGRLFLCVWDAASGEQLKSSRALRSDQSVAFSPKGDQIVSGGKTLLACWDAASGELKLRAQVRLLIWVMCPEEDCLCMYGMPQVSSLLSFTEGE</sequence>
<dbReference type="PANTHER" id="PTHR22847">
    <property type="entry name" value="WD40 REPEAT PROTEIN"/>
    <property type="match status" value="1"/>
</dbReference>
<dbReference type="InterPro" id="IPR015943">
    <property type="entry name" value="WD40/YVTN_repeat-like_dom_sf"/>
</dbReference>
<name>A0A8H5AUR7_9AGAR</name>
<gene>
    <name evidence="4" type="ORF">D9758_019004</name>
</gene>
<keyword evidence="1 3" id="KW-0853">WD repeat</keyword>
<dbReference type="PROSITE" id="PS00678">
    <property type="entry name" value="WD_REPEATS_1"/>
    <property type="match status" value="2"/>
</dbReference>
<evidence type="ECO:0000313" key="4">
    <source>
        <dbReference type="EMBL" id="KAF5311271.1"/>
    </source>
</evidence>
<dbReference type="InterPro" id="IPR019775">
    <property type="entry name" value="WD40_repeat_CS"/>
</dbReference>
<keyword evidence="2" id="KW-0677">Repeat</keyword>
<dbReference type="PANTHER" id="PTHR22847:SF637">
    <property type="entry name" value="WD REPEAT DOMAIN 5B"/>
    <property type="match status" value="1"/>
</dbReference>
<keyword evidence="5" id="KW-1185">Reference proteome</keyword>
<feature type="repeat" description="WD" evidence="3">
    <location>
        <begin position="167"/>
        <end position="208"/>
    </location>
</feature>
<dbReference type="InterPro" id="IPR036322">
    <property type="entry name" value="WD40_repeat_dom_sf"/>
</dbReference>
<proteinExistence type="predicted"/>
<dbReference type="SUPFAM" id="SSF50978">
    <property type="entry name" value="WD40 repeat-like"/>
    <property type="match status" value="1"/>
</dbReference>
<dbReference type="Pfam" id="PF00400">
    <property type="entry name" value="WD40"/>
    <property type="match status" value="3"/>
</dbReference>
<dbReference type="GO" id="GO:1990234">
    <property type="term" value="C:transferase complex"/>
    <property type="evidence" value="ECO:0007669"/>
    <property type="project" value="UniProtKB-ARBA"/>
</dbReference>
<feature type="repeat" description="WD" evidence="3">
    <location>
        <begin position="135"/>
        <end position="166"/>
    </location>
</feature>
<protein>
    <submittedName>
        <fullName evidence="4">Uncharacterized protein</fullName>
    </submittedName>
</protein>
<dbReference type="PROSITE" id="PS50294">
    <property type="entry name" value="WD_REPEATS_REGION"/>
    <property type="match status" value="2"/>
</dbReference>
<accession>A0A8H5AUR7</accession>
<evidence type="ECO:0000256" key="1">
    <source>
        <dbReference type="ARBA" id="ARBA00022574"/>
    </source>
</evidence>
<organism evidence="4 5">
    <name type="scientific">Tetrapyrgos nigripes</name>
    <dbReference type="NCBI Taxonomy" id="182062"/>
    <lineage>
        <taxon>Eukaryota</taxon>
        <taxon>Fungi</taxon>
        <taxon>Dikarya</taxon>
        <taxon>Basidiomycota</taxon>
        <taxon>Agaricomycotina</taxon>
        <taxon>Agaricomycetes</taxon>
        <taxon>Agaricomycetidae</taxon>
        <taxon>Agaricales</taxon>
        <taxon>Marasmiineae</taxon>
        <taxon>Marasmiaceae</taxon>
        <taxon>Tetrapyrgos</taxon>
    </lineage>
</organism>
<dbReference type="Gene3D" id="2.130.10.10">
    <property type="entry name" value="YVTN repeat-like/Quinoprotein amine dehydrogenase"/>
    <property type="match status" value="2"/>
</dbReference>
<evidence type="ECO:0000256" key="3">
    <source>
        <dbReference type="PROSITE-ProRule" id="PRU00221"/>
    </source>
</evidence>
<dbReference type="AlphaFoldDB" id="A0A8H5AUR7"/>
<dbReference type="SMART" id="SM00320">
    <property type="entry name" value="WD40"/>
    <property type="match status" value="4"/>
</dbReference>
<evidence type="ECO:0000313" key="5">
    <source>
        <dbReference type="Proteomes" id="UP000559256"/>
    </source>
</evidence>
<comment type="caution">
    <text evidence="4">The sequence shown here is derived from an EMBL/GenBank/DDBJ whole genome shotgun (WGS) entry which is preliminary data.</text>
</comment>
<dbReference type="OrthoDB" id="538223at2759"/>
<evidence type="ECO:0000256" key="2">
    <source>
        <dbReference type="ARBA" id="ARBA00022737"/>
    </source>
</evidence>